<dbReference type="OrthoDB" id="288659at2"/>
<gene>
    <name evidence="2" type="ORF">UABAM_05462</name>
</gene>
<evidence type="ECO:0000313" key="3">
    <source>
        <dbReference type="Proteomes" id="UP000326354"/>
    </source>
</evidence>
<dbReference type="AlphaFoldDB" id="A0A5S9IS21"/>
<protein>
    <recommendedName>
        <fullName evidence="4">TRASH domain-containing protein</fullName>
    </recommendedName>
</protein>
<feature type="region of interest" description="Disordered" evidence="1">
    <location>
        <begin position="198"/>
        <end position="223"/>
    </location>
</feature>
<keyword evidence="3" id="KW-1185">Reference proteome</keyword>
<dbReference type="RefSeq" id="WP_151971093.1">
    <property type="nucleotide sequence ID" value="NZ_AP019860.1"/>
</dbReference>
<reference evidence="2 3" key="1">
    <citation type="submission" date="2019-08" db="EMBL/GenBank/DDBJ databases">
        <title>Complete genome sequence of Candidatus Uab amorphum.</title>
        <authorList>
            <person name="Shiratori T."/>
            <person name="Suzuki S."/>
            <person name="Kakizawa Y."/>
            <person name="Ishida K."/>
        </authorList>
    </citation>
    <scope>NUCLEOTIDE SEQUENCE [LARGE SCALE GENOMIC DNA]</scope>
    <source>
        <strain evidence="2 3">SRT547</strain>
    </source>
</reference>
<sequence>MLNKNILFICAIFLIGGLFAEGDAYPLSHCIVTGKDISHIKRPISYNYKGNDFKFFNMKALKKFKRSVRKYMHKMNEQIIKQQLAHYPMNKCVVSGELLDNHSINIVHKNRLVRLCCKGCVKDFKKKAKSYITELDNIVIHHQKPHYSLTHCVVMDDEALGGAMGEPIDFVHANHLIRFCCDGCIKKFRRNPSKFMKKIQHNHQNKEKHHKQNGHNHNHKHDH</sequence>
<evidence type="ECO:0000313" key="2">
    <source>
        <dbReference type="EMBL" id="BBM87059.1"/>
    </source>
</evidence>
<evidence type="ECO:0008006" key="4">
    <source>
        <dbReference type="Google" id="ProtNLM"/>
    </source>
</evidence>
<name>A0A5S9IS21_UABAM</name>
<accession>A0A5S9IS21</accession>
<organism evidence="2 3">
    <name type="scientific">Uabimicrobium amorphum</name>
    <dbReference type="NCBI Taxonomy" id="2596890"/>
    <lineage>
        <taxon>Bacteria</taxon>
        <taxon>Pseudomonadati</taxon>
        <taxon>Planctomycetota</taxon>
        <taxon>Candidatus Uabimicrobiia</taxon>
        <taxon>Candidatus Uabimicrobiales</taxon>
        <taxon>Candidatus Uabimicrobiaceae</taxon>
        <taxon>Candidatus Uabimicrobium</taxon>
    </lineage>
</organism>
<dbReference type="KEGG" id="uam:UABAM_05462"/>
<dbReference type="Proteomes" id="UP000326354">
    <property type="component" value="Chromosome"/>
</dbReference>
<proteinExistence type="predicted"/>
<evidence type="ECO:0000256" key="1">
    <source>
        <dbReference type="SAM" id="MobiDB-lite"/>
    </source>
</evidence>
<dbReference type="EMBL" id="AP019860">
    <property type="protein sequence ID" value="BBM87059.1"/>
    <property type="molecule type" value="Genomic_DNA"/>
</dbReference>